<evidence type="ECO:0000313" key="15">
    <source>
        <dbReference type="EMBL" id="SYX09033.1"/>
    </source>
</evidence>
<dbReference type="GO" id="GO:0019323">
    <property type="term" value="P:pentose catabolic process"/>
    <property type="evidence" value="ECO:0007669"/>
    <property type="project" value="UniProtKB-UniRule"/>
</dbReference>
<evidence type="ECO:0000256" key="4">
    <source>
        <dbReference type="ARBA" id="ARBA00001947"/>
    </source>
</evidence>
<dbReference type="PIRSF" id="PIRSF001461">
    <property type="entry name" value="RPE"/>
    <property type="match status" value="1"/>
</dbReference>
<evidence type="ECO:0000256" key="7">
    <source>
        <dbReference type="ARBA" id="ARBA00013188"/>
    </source>
</evidence>
<feature type="binding site" evidence="10 14">
    <location>
        <position position="14"/>
    </location>
    <ligand>
        <name>substrate</name>
    </ligand>
</feature>
<dbReference type="PANTHER" id="PTHR11749">
    <property type="entry name" value="RIBULOSE-5-PHOSPHATE-3-EPIMERASE"/>
    <property type="match status" value="1"/>
</dbReference>
<name>A0A3B0PPB2_9CHLA</name>
<proteinExistence type="inferred from homology"/>
<comment type="cofactor">
    <cofactor evidence="5">
        <name>Fe(2+)</name>
        <dbReference type="ChEBI" id="CHEBI:29033"/>
    </cofactor>
</comment>
<dbReference type="GO" id="GO:0006098">
    <property type="term" value="P:pentose-phosphate shunt"/>
    <property type="evidence" value="ECO:0007669"/>
    <property type="project" value="UniProtKB-UniRule"/>
</dbReference>
<comment type="similarity">
    <text evidence="6 10 11">Belongs to the ribulose-phosphate 3-epimerase family.</text>
</comment>
<evidence type="ECO:0000256" key="8">
    <source>
        <dbReference type="ARBA" id="ARBA00022723"/>
    </source>
</evidence>
<dbReference type="EMBL" id="LS992154">
    <property type="protein sequence ID" value="SYX09033.1"/>
    <property type="molecule type" value="Genomic_DNA"/>
</dbReference>
<dbReference type="GO" id="GO:0005737">
    <property type="term" value="C:cytoplasm"/>
    <property type="evidence" value="ECO:0007669"/>
    <property type="project" value="UniProtKB-ARBA"/>
</dbReference>
<evidence type="ECO:0000256" key="10">
    <source>
        <dbReference type="HAMAP-Rule" id="MF_02227"/>
    </source>
</evidence>
<dbReference type="InterPro" id="IPR000056">
    <property type="entry name" value="Ribul_P_3_epim-like"/>
</dbReference>
<dbReference type="GO" id="GO:0046872">
    <property type="term" value="F:metal ion binding"/>
    <property type="evidence" value="ECO:0007669"/>
    <property type="project" value="UniProtKB-UniRule"/>
</dbReference>
<evidence type="ECO:0000256" key="2">
    <source>
        <dbReference type="ARBA" id="ARBA00001936"/>
    </source>
</evidence>
<feature type="binding site" evidence="10 13">
    <location>
        <position position="183"/>
    </location>
    <ligand>
        <name>a divalent metal cation</name>
        <dbReference type="ChEBI" id="CHEBI:60240"/>
    </ligand>
</feature>
<keyword evidence="8 10" id="KW-0479">Metal-binding</keyword>
<comment type="catalytic activity">
    <reaction evidence="1 10 11">
        <text>D-ribulose 5-phosphate = D-xylulose 5-phosphate</text>
        <dbReference type="Rhea" id="RHEA:13677"/>
        <dbReference type="ChEBI" id="CHEBI:57737"/>
        <dbReference type="ChEBI" id="CHEBI:58121"/>
        <dbReference type="EC" id="5.1.3.1"/>
    </reaction>
</comment>
<protein>
    <recommendedName>
        <fullName evidence="7 10">Ribulose-phosphate 3-epimerase</fullName>
        <ecNumber evidence="7 10">5.1.3.1</ecNumber>
    </recommendedName>
</protein>
<comment type="cofactor">
    <cofactor evidence="3">
        <name>Co(2+)</name>
        <dbReference type="ChEBI" id="CHEBI:48828"/>
    </cofactor>
</comment>
<feature type="binding site" evidence="10 13">
    <location>
        <position position="39"/>
    </location>
    <ligand>
        <name>a divalent metal cation</name>
        <dbReference type="ChEBI" id="CHEBI:60240"/>
    </ligand>
</feature>
<comment type="cofactor">
    <cofactor evidence="4">
        <name>Zn(2+)</name>
        <dbReference type="ChEBI" id="CHEBI:29105"/>
    </cofactor>
</comment>
<keyword evidence="13" id="KW-0170">Cobalt</keyword>
<dbReference type="Gene3D" id="3.20.20.70">
    <property type="entry name" value="Aldolase class I"/>
    <property type="match status" value="1"/>
</dbReference>
<dbReference type="Proteomes" id="UP000258476">
    <property type="component" value="Chromosome"/>
</dbReference>
<evidence type="ECO:0000256" key="5">
    <source>
        <dbReference type="ARBA" id="ARBA00001954"/>
    </source>
</evidence>
<evidence type="ECO:0000256" key="14">
    <source>
        <dbReference type="PIRSR" id="PIRSR001461-3"/>
    </source>
</evidence>
<dbReference type="InterPro" id="IPR026019">
    <property type="entry name" value="Ribul_P_3_epim"/>
</dbReference>
<keyword evidence="13" id="KW-0464">Manganese</keyword>
<comment type="cofactor">
    <cofactor evidence="2">
        <name>Mn(2+)</name>
        <dbReference type="ChEBI" id="CHEBI:29035"/>
    </cofactor>
</comment>
<evidence type="ECO:0000313" key="16">
    <source>
        <dbReference type="Proteomes" id="UP000258476"/>
    </source>
</evidence>
<keyword evidence="9 10" id="KW-0413">Isomerase</keyword>
<reference evidence="16" key="1">
    <citation type="submission" date="2017-11" db="EMBL/GenBank/DDBJ databases">
        <authorList>
            <person name="Seth-Smith MB H."/>
        </authorList>
    </citation>
    <scope>NUCLEOTIDE SEQUENCE [LARGE SCALE GENOMIC DNA]</scope>
</reference>
<dbReference type="InterPro" id="IPR013785">
    <property type="entry name" value="Aldolase_TIM"/>
</dbReference>
<feature type="active site" description="Proton donor" evidence="10 12">
    <location>
        <position position="183"/>
    </location>
</feature>
<dbReference type="NCBIfam" id="NF004076">
    <property type="entry name" value="PRK05581.1-4"/>
    <property type="match status" value="1"/>
</dbReference>
<accession>A0A3B0PPB2</accession>
<keyword evidence="13" id="KW-0862">Zinc</keyword>
<evidence type="ECO:0000256" key="9">
    <source>
        <dbReference type="ARBA" id="ARBA00023235"/>
    </source>
</evidence>
<evidence type="ECO:0000256" key="1">
    <source>
        <dbReference type="ARBA" id="ARBA00001782"/>
    </source>
</evidence>
<dbReference type="NCBIfam" id="TIGR01163">
    <property type="entry name" value="rpe"/>
    <property type="match status" value="1"/>
</dbReference>
<feature type="binding site" evidence="10 13">
    <location>
        <position position="41"/>
    </location>
    <ligand>
        <name>a divalent metal cation</name>
        <dbReference type="ChEBI" id="CHEBI:60240"/>
    </ligand>
</feature>
<dbReference type="PROSITE" id="PS01085">
    <property type="entry name" value="RIBUL_P_3_EPIMER_1"/>
    <property type="match status" value="1"/>
</dbReference>
<dbReference type="Pfam" id="PF00834">
    <property type="entry name" value="Ribul_P_3_epim"/>
    <property type="match status" value="1"/>
</dbReference>
<dbReference type="SUPFAM" id="SSF51366">
    <property type="entry name" value="Ribulose-phoshate binding barrel"/>
    <property type="match status" value="1"/>
</dbReference>
<evidence type="ECO:0000256" key="6">
    <source>
        <dbReference type="ARBA" id="ARBA00009541"/>
    </source>
</evidence>
<sequence>MNKKQRQKTLIAPSIMGGDLACIGAEAKRIEESGADLIHIDVMDGHFVPNLTFGPGVIAAINRSTDIFLEVHAMIYTPFDFIEAFVKSGADRIIVHFEASEDLKELLAYIKKCGLQAGLAFSPETSIEFIPPFLPFCDVVLLMSVHPGFCGQGFIPDIPDKIRFTRQAIKTMGLENSCLIEVDGGINETSAKECREAGADILVAASYMFQKDALTMEEKVLLLRGENHGIK</sequence>
<dbReference type="PROSITE" id="PS01086">
    <property type="entry name" value="RIBUL_P_3_EPIMER_2"/>
    <property type="match status" value="1"/>
</dbReference>
<dbReference type="EC" id="5.1.3.1" evidence="7 10"/>
<dbReference type="RefSeq" id="WP_117274338.1">
    <property type="nucleotide sequence ID" value="NZ_LS992154.1"/>
</dbReference>
<feature type="binding site" evidence="10">
    <location>
        <begin position="183"/>
        <end position="185"/>
    </location>
    <ligand>
        <name>substrate</name>
    </ligand>
</feature>
<evidence type="ECO:0000256" key="3">
    <source>
        <dbReference type="ARBA" id="ARBA00001941"/>
    </source>
</evidence>
<gene>
    <name evidence="10 15" type="primary">rpe</name>
    <name evidence="15" type="ORF">C834K_0579</name>
</gene>
<dbReference type="OrthoDB" id="1645589at2"/>
<organism evidence="15 16">
    <name type="scientific">Chlamydia poikilotherma</name>
    <dbReference type="NCBI Taxonomy" id="1967783"/>
    <lineage>
        <taxon>Bacteria</taxon>
        <taxon>Pseudomonadati</taxon>
        <taxon>Chlamydiota</taxon>
        <taxon>Chlamydiia</taxon>
        <taxon>Chlamydiales</taxon>
        <taxon>Chlamydiaceae</taxon>
        <taxon>Chlamydia/Chlamydophila group</taxon>
        <taxon>Chlamydia</taxon>
    </lineage>
</organism>
<comment type="cofactor">
    <cofactor evidence="10 13">
        <name>a divalent metal cation</name>
        <dbReference type="ChEBI" id="CHEBI:60240"/>
    </cofactor>
    <text evidence="10 13">Binds 1 divalent metal cation per subunit.</text>
</comment>
<dbReference type="HAMAP" id="MF_02227">
    <property type="entry name" value="RPE"/>
    <property type="match status" value="1"/>
</dbReference>
<keyword evidence="10 11" id="KW-0119">Carbohydrate metabolism</keyword>
<dbReference type="CDD" id="cd00429">
    <property type="entry name" value="RPE"/>
    <property type="match status" value="1"/>
</dbReference>
<evidence type="ECO:0000256" key="12">
    <source>
        <dbReference type="PIRSR" id="PIRSR001461-1"/>
    </source>
</evidence>
<dbReference type="GO" id="GO:0004750">
    <property type="term" value="F:D-ribulose-phosphate 3-epimerase activity"/>
    <property type="evidence" value="ECO:0007669"/>
    <property type="project" value="UniProtKB-UniRule"/>
</dbReference>
<feature type="active site" description="Proton acceptor" evidence="10 12">
    <location>
        <position position="41"/>
    </location>
</feature>
<feature type="binding site" evidence="10 13">
    <location>
        <position position="72"/>
    </location>
    <ligand>
        <name>a divalent metal cation</name>
        <dbReference type="ChEBI" id="CHEBI:60240"/>
    </ligand>
</feature>
<keyword evidence="16" id="KW-1185">Reference proteome</keyword>
<feature type="binding site" evidence="14">
    <location>
        <position position="185"/>
    </location>
    <ligand>
        <name>substrate</name>
    </ligand>
</feature>
<comment type="function">
    <text evidence="10">Catalyzes the reversible epimerization of D-ribulose 5-phosphate to D-xylulose 5-phosphate.</text>
</comment>
<feature type="binding site" evidence="10 14">
    <location>
        <begin position="148"/>
        <end position="151"/>
    </location>
    <ligand>
        <name>substrate</name>
    </ligand>
</feature>
<comment type="pathway">
    <text evidence="10">Carbohydrate degradation.</text>
</comment>
<feature type="binding site" evidence="10 14">
    <location>
        <begin position="205"/>
        <end position="206"/>
    </location>
    <ligand>
        <name>substrate</name>
    </ligand>
</feature>
<dbReference type="InterPro" id="IPR011060">
    <property type="entry name" value="RibuloseP-bd_barrel"/>
</dbReference>
<dbReference type="KEGG" id="chla:C834K_0579"/>
<evidence type="ECO:0000256" key="13">
    <source>
        <dbReference type="PIRSR" id="PIRSR001461-2"/>
    </source>
</evidence>
<evidence type="ECO:0000256" key="11">
    <source>
        <dbReference type="PIRNR" id="PIRNR001461"/>
    </source>
</evidence>
<dbReference type="FunFam" id="3.20.20.70:FF:000004">
    <property type="entry name" value="Ribulose-phosphate 3-epimerase"/>
    <property type="match status" value="1"/>
</dbReference>
<feature type="binding site" evidence="10 14">
    <location>
        <position position="72"/>
    </location>
    <ligand>
        <name>substrate</name>
    </ligand>
</feature>
<dbReference type="AlphaFoldDB" id="A0A3B0PPB2"/>